<reference evidence="2" key="1">
    <citation type="submission" date="2020-06" db="EMBL/GenBank/DDBJ databases">
        <title>Unique genomic features of the anaerobic methanotrophic archaea.</title>
        <authorList>
            <person name="Chadwick G.L."/>
            <person name="Skennerton C.T."/>
            <person name="Laso-Perez R."/>
            <person name="Leu A.O."/>
            <person name="Speth D.R."/>
            <person name="Yu H."/>
            <person name="Morgan-Lang C."/>
            <person name="Hatzenpichler R."/>
            <person name="Goudeau D."/>
            <person name="Malmstrom R."/>
            <person name="Brazelton W.J."/>
            <person name="Woyke T."/>
            <person name="Hallam S.J."/>
            <person name="Tyson G.W."/>
            <person name="Wegener G."/>
            <person name="Boetius A."/>
            <person name="Orphan V."/>
        </authorList>
    </citation>
    <scope>NUCLEOTIDE SEQUENCE</scope>
</reference>
<proteinExistence type="inferred from homology"/>
<dbReference type="PIRSF" id="PIRSF004681">
    <property type="entry name" value="UCP004681"/>
    <property type="match status" value="1"/>
</dbReference>
<evidence type="ECO:0000256" key="1">
    <source>
        <dbReference type="ARBA" id="ARBA00005534"/>
    </source>
</evidence>
<organism evidence="2">
    <name type="scientific">Candidatus Methanophaga sp. ANME-1 ERB7</name>
    <dbReference type="NCBI Taxonomy" id="2759913"/>
    <lineage>
        <taxon>Archaea</taxon>
        <taxon>Methanobacteriati</taxon>
        <taxon>Methanobacteriota</taxon>
        <taxon>Stenosarchaea group</taxon>
        <taxon>Methanomicrobia</taxon>
        <taxon>Candidatus Methanophagales</taxon>
        <taxon>Candidatus Methanophagaceae</taxon>
        <taxon>Candidatus Methanophaga</taxon>
    </lineage>
</organism>
<dbReference type="NCBIfam" id="TIGR00149">
    <property type="entry name" value="TIGR00149_YjbQ"/>
    <property type="match status" value="1"/>
</dbReference>
<sequence length="138" mass="15701">MSVETKELHFDTQGEVEIIDITEKVNGKLRESEIEDGIVTVFVPGATGAITTIEYEPGLLQDLPNALERLFPKAMGYEHEYRWHDGNGHSHVRASFLGPSLTVPFRAKKLMLGTWQQVIFIELDNKRRSRRIILQIIG</sequence>
<name>A0A7G9Z8S0_9EURY</name>
<evidence type="ECO:0000313" key="2">
    <source>
        <dbReference type="EMBL" id="QNO56654.1"/>
    </source>
</evidence>
<dbReference type="AlphaFoldDB" id="A0A7G9Z8S0"/>
<evidence type="ECO:0008006" key="3">
    <source>
        <dbReference type="Google" id="ProtNLM"/>
    </source>
</evidence>
<accession>A0A7G9Z8S0</accession>
<dbReference type="InterPro" id="IPR001602">
    <property type="entry name" value="UPF0047_YjbQ-like"/>
</dbReference>
<dbReference type="Gene3D" id="2.60.120.460">
    <property type="entry name" value="YjbQ-like"/>
    <property type="match status" value="1"/>
</dbReference>
<dbReference type="EMBL" id="MT631664">
    <property type="protein sequence ID" value="QNO56654.1"/>
    <property type="molecule type" value="Genomic_DNA"/>
</dbReference>
<comment type="similarity">
    <text evidence="1">Belongs to the UPF0047 family.</text>
</comment>
<dbReference type="PANTHER" id="PTHR30615:SF8">
    <property type="entry name" value="UPF0047 PROTEIN C4A8.02C"/>
    <property type="match status" value="1"/>
</dbReference>
<dbReference type="Pfam" id="PF01894">
    <property type="entry name" value="YjbQ"/>
    <property type="match status" value="1"/>
</dbReference>
<gene>
    <name evidence="2" type="ORF">ILOGCEIP_00005</name>
</gene>
<dbReference type="InterPro" id="IPR035917">
    <property type="entry name" value="YjbQ-like_sf"/>
</dbReference>
<dbReference type="PANTHER" id="PTHR30615">
    <property type="entry name" value="UNCHARACTERIZED PROTEIN YJBQ-RELATED"/>
    <property type="match status" value="1"/>
</dbReference>
<dbReference type="SUPFAM" id="SSF111038">
    <property type="entry name" value="YjbQ-like"/>
    <property type="match status" value="1"/>
</dbReference>
<protein>
    <recommendedName>
        <fullName evidence="3">Secondary thiamine-phosphate synthase enzyme</fullName>
    </recommendedName>
</protein>